<dbReference type="GO" id="GO:0006869">
    <property type="term" value="P:lipid transport"/>
    <property type="evidence" value="ECO:0007669"/>
    <property type="project" value="UniProtKB-KW"/>
</dbReference>
<dbReference type="GO" id="GO:0034045">
    <property type="term" value="C:phagophore assembly site membrane"/>
    <property type="evidence" value="ECO:0007669"/>
    <property type="project" value="UniProtKB-SubCell"/>
</dbReference>
<dbReference type="Proteomes" id="UP001337655">
    <property type="component" value="Unassembled WGS sequence"/>
</dbReference>
<protein>
    <recommendedName>
        <fullName evidence="4">Autophagy-related protein 2</fullName>
    </recommendedName>
</protein>
<dbReference type="GO" id="GO:0005789">
    <property type="term" value="C:endoplasmic reticulum membrane"/>
    <property type="evidence" value="ECO:0007669"/>
    <property type="project" value="UniProtKB-SubCell"/>
</dbReference>
<evidence type="ECO:0000256" key="10">
    <source>
        <dbReference type="ARBA" id="ARBA00024479"/>
    </source>
</evidence>
<evidence type="ECO:0000256" key="9">
    <source>
        <dbReference type="ARBA" id="ARBA00023136"/>
    </source>
</evidence>
<evidence type="ECO:0000256" key="2">
    <source>
        <dbReference type="ARBA" id="ARBA00004623"/>
    </source>
</evidence>
<feature type="region of interest" description="Disordered" evidence="13">
    <location>
        <begin position="1714"/>
        <end position="1740"/>
    </location>
</feature>
<evidence type="ECO:0000256" key="6">
    <source>
        <dbReference type="ARBA" id="ARBA00022824"/>
    </source>
</evidence>
<evidence type="ECO:0000256" key="13">
    <source>
        <dbReference type="SAM" id="MobiDB-lite"/>
    </source>
</evidence>
<comment type="catalytic activity">
    <reaction evidence="10">
        <text>a 1,2-diacyl-sn-glycero-3-phospho-L-serine(in) = a 1,2-diacyl-sn-glycero-3-phospho-L-serine(out)</text>
        <dbReference type="Rhea" id="RHEA:38663"/>
        <dbReference type="ChEBI" id="CHEBI:57262"/>
    </reaction>
</comment>
<gene>
    <name evidence="14" type="primary">ATG2</name>
    <name evidence="14" type="ORF">LTR77_010488</name>
</gene>
<reference evidence="14 15" key="1">
    <citation type="submission" date="2023-08" db="EMBL/GenBank/DDBJ databases">
        <title>Black Yeasts Isolated from many extreme environments.</title>
        <authorList>
            <person name="Coleine C."/>
            <person name="Stajich J.E."/>
            <person name="Selbmann L."/>
        </authorList>
    </citation>
    <scope>NUCLEOTIDE SEQUENCE [LARGE SCALE GENOMIC DNA]</scope>
    <source>
        <strain evidence="14 15">CCFEE 5935</strain>
    </source>
</reference>
<feature type="compositionally biased region" description="Polar residues" evidence="13">
    <location>
        <begin position="1714"/>
        <end position="1733"/>
    </location>
</feature>
<dbReference type="InterPro" id="IPR026849">
    <property type="entry name" value="ATG2"/>
</dbReference>
<comment type="caution">
    <text evidence="14">The sequence shown here is derived from an EMBL/GenBank/DDBJ whole genome shotgun (WGS) entry which is preliminary data.</text>
</comment>
<feature type="compositionally biased region" description="Polar residues" evidence="13">
    <location>
        <begin position="432"/>
        <end position="468"/>
    </location>
</feature>
<feature type="region of interest" description="Disordered" evidence="13">
    <location>
        <begin position="2027"/>
        <end position="2064"/>
    </location>
</feature>
<feature type="compositionally biased region" description="Basic residues" evidence="13">
    <location>
        <begin position="125"/>
        <end position="134"/>
    </location>
</feature>
<dbReference type="GeneID" id="89931815"/>
<dbReference type="EMBL" id="JAVRRT010000023">
    <property type="protein sequence ID" value="KAK5163814.1"/>
    <property type="molecule type" value="Genomic_DNA"/>
</dbReference>
<feature type="region of interest" description="Disordered" evidence="13">
    <location>
        <begin position="294"/>
        <end position="487"/>
    </location>
</feature>
<feature type="compositionally biased region" description="Low complexity" evidence="13">
    <location>
        <begin position="187"/>
        <end position="197"/>
    </location>
</feature>
<comment type="subcellular location">
    <subcellularLocation>
        <location evidence="1">Endoplasmic reticulum membrane</location>
        <topology evidence="1">Peripheral membrane protein</topology>
    </subcellularLocation>
    <subcellularLocation>
        <location evidence="2">Preautophagosomal structure membrane</location>
        <topology evidence="2">Peripheral membrane protein</topology>
    </subcellularLocation>
</comment>
<keyword evidence="9" id="KW-0472">Membrane</keyword>
<keyword evidence="15" id="KW-1185">Reference proteome</keyword>
<dbReference type="GO" id="GO:0000045">
    <property type="term" value="P:autophagosome assembly"/>
    <property type="evidence" value="ECO:0007669"/>
    <property type="project" value="TreeGrafter"/>
</dbReference>
<sequence>MAWWQKKLLRYALSRTGLLDDRAIDLDNLDITFGRKNVVELKDVGLNIKHITKLAQLPPGLRVEAARILTLRLTVPADIYQSSIVAEADGVELNVILEEKDVDQESIKKKRGSRERSPTTARSPEHRKVHRRLRSPPPYHHAGSDEIEEAYIPTTKQLAKSFLLDEPARERRQLEASIAPNSRGMEESFASESSDSDTVGTGGAVGLPGFLAGFLQGIVDRLQVSVRNVVATLETDSGRDGSKSTPIAVQLKVGGAVLETSTSWSSDDGRRRVNLSDISLDLLSDASTFDELSELVSPSSPVLSRRSGPGSPPMRASQREPASAESSRIDVRGVPTNADDASGASPRSPEMMKASVATIDEDRFADAGDGYEDEALANTSQSELDIKPGDDNISWGSRRSKSSAPAEDLWKSMTSDDDLPDSLLLERPATPRASTSRHVSPNMSRTRRNVSPYSRNLQSPNSWPNMPEQSERRHLHPSPGSWPTLDESQQSIYQPLEAGSTALVDVEDDAPQTERENHPLRAAVSTIQASAPDKTVEDLTASRIYSHEEAQSMYMSAMSEAPSMHIPGGWHSDGPPSQILPYRYGVEDDPPTSAKPLPSGSPVRSQQQPSAWGDDLAYGEKPYLTPKAPLSGNATPRAASPEPSKAAVDGSPPIARRTAKQLAYIDAIALLIPQTNTSGEEIEQQATQPDTIFRSSMAHDMPGTFSAYSQMASSRGQLDSSVRIARHEEPRPPSPIASAVGIEIGSVNCQIDVPCGRLLYRLITILQTALDNNGSRKPNTATERDPDAQPGQMPLNLSVSQLSVALKGSLNGSIRPNEDRDNNVDGAVTLSCNAIDFTASPGETEVRAGTVKAFVGPSCLLSFDSSLYQNSSIVLSDTTPDVAVTIGHKQTVAGRPITELAIETLPLKVLLDLPVIDGAFEGFGGLSGVLELGNSMLSDSGFGSSPPSPRKAAKGVRFEGQAESTKRGPELKVNARIGGLLASLQGSTCNLALRTSTVKAVYRETGIKATVEQIQASGPYTQDSEAAPLTADLNTLRLEYLLSPEDKDLERLLSLLTPSKDKYDTDDDILLDTLLRQRRKAAVARVAVGGVKVKCTDLACFDTLTSLGAELSRLSAVAKYLPEDDRPGVLALLRVKDCEARIPVNDRFGMLHVGLADLHCAQVGLPALLALSIGTVQASQAGEVELVHPLVSSQGVDNLPMAMFRMLGDEAEPIAKVKLFNLAVEYSVPVLLQLTGMDVQTGPEEVVSELAKSVADLVQSGSREPADDIDRSRTAKKAVKLDVLVHESAVGLSPQHLSSKALLVLSDAKFAATVPPEETFKAALELRKVGLFLADCATADDSDATIHPRSAPSNTAVKTQLTSALSRQGYVSVGSMMSAQIAACVVSNKGSNASSVDVDVKSDLLLLETCADSTQTLMATMGGLSPPTPPSKQPKYLTEPLPIEDMMASFSGDAYSKPQQPAHTLFDMEEEPEDETDMMYDMPPFGEEEDDGLLAESEMASSLYGPVSGMLGGVGRPEDENDPEHFPETAESLLEDDPFEMTLSPSDAPLSDAALIRELSKQCKSTIAEDNIDLGLYEIEDLGFDALGGDQSVLGTKHRFHTPATSGRRPPSASSESILPFRLRVRDVHAIWNIYDGYDWQRTRDGITEAVEQVEQRAEQRRSKRRQSQMQNEEEESVIGDFLFNSIYIGVPSNQDAQELRRQINRHIDDMASETESVPMSGMSRPSTYSASGRTRPRRRLKLERSRAHKAAFELKGVSADVLVFPPERADLVSSVDVRIRDAEIFDNVPTSTWRKFLTSLELGQHGREMSKPMLHINLLNLRTLESFAASELAMHVSVLPLRLHVDQDALDFITRFFEFKDENAPPSDSSGDQPFIQRLEVDTVDMRLDYKPKKVDYAGLRSGHTNEFMNFIILDAADIRLKHAIIYGIKGFEPLHKTLNDIWMPDVKRNQLPTVLAGLAPVRSLVNIGTGVRDVVAIPVREYKKDGRIVRSIQKGAFHFGKTTASELARLGAKVAIGTQNLLQGAEGLLAPPPSSPSGRPGSARRSPSEQGWHEADDEDEEPERRAISAYANQPLSVFGGLRSARRYLEHDLLTARDALIAVQGEVLESAGPGSAAGVVARHAPTVILRPIIGTSRAVGTALMGIGNAIDRDNVRRVDDKYKRR</sequence>
<evidence type="ECO:0000313" key="15">
    <source>
        <dbReference type="Proteomes" id="UP001337655"/>
    </source>
</evidence>
<accession>A0AAV9NZI0</accession>
<name>A0AAV9NZI0_9PEZI</name>
<evidence type="ECO:0000256" key="4">
    <source>
        <dbReference type="ARBA" id="ARBA00018070"/>
    </source>
</evidence>
<dbReference type="GO" id="GO:0061908">
    <property type="term" value="C:phagophore"/>
    <property type="evidence" value="ECO:0007669"/>
    <property type="project" value="TreeGrafter"/>
</dbReference>
<evidence type="ECO:0000256" key="3">
    <source>
        <dbReference type="ARBA" id="ARBA00009714"/>
    </source>
</evidence>
<feature type="region of interest" description="Disordered" evidence="13">
    <location>
        <begin position="175"/>
        <end position="199"/>
    </location>
</feature>
<dbReference type="PANTHER" id="PTHR13190:SF1">
    <property type="entry name" value="AUTOPHAGY-RELATED 2, ISOFORM A"/>
    <property type="match status" value="1"/>
</dbReference>
<keyword evidence="6" id="KW-0256">Endoplasmic reticulum</keyword>
<keyword evidence="5" id="KW-0813">Transport</keyword>
<dbReference type="RefSeq" id="XP_064654216.1">
    <property type="nucleotide sequence ID" value="XM_064807707.1"/>
</dbReference>
<feature type="compositionally biased region" description="Polar residues" evidence="13">
    <location>
        <begin position="772"/>
        <end position="781"/>
    </location>
</feature>
<comment type="catalytic activity">
    <reaction evidence="11">
        <text>a 1,2-diacyl-sn-glycero-3-phosphoethanolamine(in) = a 1,2-diacyl-sn-glycero-3-phosphoethanolamine(out)</text>
        <dbReference type="Rhea" id="RHEA:38895"/>
        <dbReference type="ChEBI" id="CHEBI:64612"/>
    </reaction>
</comment>
<dbReference type="GO" id="GO:0043495">
    <property type="term" value="F:protein-membrane adaptor activity"/>
    <property type="evidence" value="ECO:0007669"/>
    <property type="project" value="TreeGrafter"/>
</dbReference>
<feature type="compositionally biased region" description="Low complexity" evidence="13">
    <location>
        <begin position="2038"/>
        <end position="2047"/>
    </location>
</feature>
<feature type="region of interest" description="Disordered" evidence="13">
    <location>
        <begin position="772"/>
        <end position="794"/>
    </location>
</feature>
<evidence type="ECO:0000313" key="14">
    <source>
        <dbReference type="EMBL" id="KAK5163814.1"/>
    </source>
</evidence>
<proteinExistence type="inferred from homology"/>
<evidence type="ECO:0000256" key="12">
    <source>
        <dbReference type="ARBA" id="ARBA00024631"/>
    </source>
</evidence>
<evidence type="ECO:0000256" key="7">
    <source>
        <dbReference type="ARBA" id="ARBA00023006"/>
    </source>
</evidence>
<dbReference type="PANTHER" id="PTHR13190">
    <property type="entry name" value="AUTOPHAGY-RELATED 2, ISOFORM A"/>
    <property type="match status" value="1"/>
</dbReference>
<dbReference type="GO" id="GO:0061723">
    <property type="term" value="P:glycophagy"/>
    <property type="evidence" value="ECO:0007669"/>
    <property type="project" value="TreeGrafter"/>
</dbReference>
<dbReference type="GO" id="GO:0034727">
    <property type="term" value="P:piecemeal microautophagy of the nucleus"/>
    <property type="evidence" value="ECO:0007669"/>
    <property type="project" value="TreeGrafter"/>
</dbReference>
<keyword evidence="7" id="KW-0072">Autophagy</keyword>
<dbReference type="GO" id="GO:0061709">
    <property type="term" value="P:reticulophagy"/>
    <property type="evidence" value="ECO:0007669"/>
    <property type="project" value="TreeGrafter"/>
</dbReference>
<evidence type="ECO:0000256" key="8">
    <source>
        <dbReference type="ARBA" id="ARBA00023055"/>
    </source>
</evidence>
<dbReference type="Pfam" id="PF13329">
    <property type="entry name" value="ATG2_CAD"/>
    <property type="match status" value="1"/>
</dbReference>
<keyword evidence="8" id="KW-0445">Lipid transport</keyword>
<feature type="region of interest" description="Disordered" evidence="13">
    <location>
        <begin position="104"/>
        <end position="146"/>
    </location>
</feature>
<comment type="similarity">
    <text evidence="3">Belongs to the ATG2 family.</text>
</comment>
<evidence type="ECO:0000256" key="5">
    <source>
        <dbReference type="ARBA" id="ARBA00022448"/>
    </source>
</evidence>
<comment type="catalytic activity">
    <reaction evidence="12">
        <text>a 1,2-diacyl-sn-glycero-3-phosphocholine(in) = a 1,2-diacyl-sn-glycero-3-phosphocholine(out)</text>
        <dbReference type="Rhea" id="RHEA:38571"/>
        <dbReference type="ChEBI" id="CHEBI:57643"/>
    </reaction>
</comment>
<feature type="region of interest" description="Disordered" evidence="13">
    <location>
        <begin position="939"/>
        <end position="967"/>
    </location>
</feature>
<feature type="compositionally biased region" description="Low complexity" evidence="13">
    <location>
        <begin position="294"/>
        <end position="309"/>
    </location>
</feature>
<dbReference type="GO" id="GO:0032266">
    <property type="term" value="F:phosphatidylinositol-3-phosphate binding"/>
    <property type="evidence" value="ECO:0007669"/>
    <property type="project" value="TreeGrafter"/>
</dbReference>
<organism evidence="14 15">
    <name type="scientific">Saxophila tyrrhenica</name>
    <dbReference type="NCBI Taxonomy" id="1690608"/>
    <lineage>
        <taxon>Eukaryota</taxon>
        <taxon>Fungi</taxon>
        <taxon>Dikarya</taxon>
        <taxon>Ascomycota</taxon>
        <taxon>Pezizomycotina</taxon>
        <taxon>Dothideomycetes</taxon>
        <taxon>Dothideomycetidae</taxon>
        <taxon>Mycosphaerellales</taxon>
        <taxon>Extremaceae</taxon>
        <taxon>Saxophila</taxon>
    </lineage>
</organism>
<evidence type="ECO:0000256" key="1">
    <source>
        <dbReference type="ARBA" id="ARBA00004406"/>
    </source>
</evidence>
<dbReference type="GO" id="GO:0000422">
    <property type="term" value="P:autophagy of mitochondrion"/>
    <property type="evidence" value="ECO:0007669"/>
    <property type="project" value="TreeGrafter"/>
</dbReference>
<evidence type="ECO:0000256" key="11">
    <source>
        <dbReference type="ARBA" id="ARBA00024615"/>
    </source>
</evidence>
<feature type="region of interest" description="Disordered" evidence="13">
    <location>
        <begin position="565"/>
        <end position="652"/>
    </location>
</feature>